<evidence type="ECO:0000256" key="1">
    <source>
        <dbReference type="ARBA" id="ARBA00004651"/>
    </source>
</evidence>
<dbReference type="Pfam" id="PF00528">
    <property type="entry name" value="BPD_transp_1"/>
    <property type="match status" value="1"/>
</dbReference>
<feature type="transmembrane region" description="Helical" evidence="7">
    <location>
        <begin position="193"/>
        <end position="218"/>
    </location>
</feature>
<dbReference type="GO" id="GO:0005886">
    <property type="term" value="C:plasma membrane"/>
    <property type="evidence" value="ECO:0007669"/>
    <property type="project" value="UniProtKB-SubCell"/>
</dbReference>
<evidence type="ECO:0000259" key="8">
    <source>
        <dbReference type="PROSITE" id="PS50928"/>
    </source>
</evidence>
<feature type="transmembrane region" description="Helical" evidence="7">
    <location>
        <begin position="21"/>
        <end position="42"/>
    </location>
</feature>
<dbReference type="SUPFAM" id="SSF161098">
    <property type="entry name" value="MetI-like"/>
    <property type="match status" value="1"/>
</dbReference>
<comment type="similarity">
    <text evidence="7">Belongs to the binding-protein-dependent transport system permease family.</text>
</comment>
<evidence type="ECO:0000256" key="6">
    <source>
        <dbReference type="ARBA" id="ARBA00023136"/>
    </source>
</evidence>
<dbReference type="GO" id="GO:0055085">
    <property type="term" value="P:transmembrane transport"/>
    <property type="evidence" value="ECO:0007669"/>
    <property type="project" value="InterPro"/>
</dbReference>
<evidence type="ECO:0000256" key="5">
    <source>
        <dbReference type="ARBA" id="ARBA00022989"/>
    </source>
</evidence>
<dbReference type="PANTHER" id="PTHR43744">
    <property type="entry name" value="ABC TRANSPORTER PERMEASE PROTEIN MG189-RELATED-RELATED"/>
    <property type="match status" value="1"/>
</dbReference>
<dbReference type="Proteomes" id="UP000316096">
    <property type="component" value="Unassembled WGS sequence"/>
</dbReference>
<dbReference type="Gene3D" id="1.10.3720.10">
    <property type="entry name" value="MetI-like"/>
    <property type="match status" value="1"/>
</dbReference>
<comment type="caution">
    <text evidence="9">The sequence shown here is derived from an EMBL/GenBank/DDBJ whole genome shotgun (WGS) entry which is preliminary data.</text>
</comment>
<organism evidence="9 10">
    <name type="scientific">Actinoallomurus bryophytorum</name>
    <dbReference type="NCBI Taxonomy" id="1490222"/>
    <lineage>
        <taxon>Bacteria</taxon>
        <taxon>Bacillati</taxon>
        <taxon>Actinomycetota</taxon>
        <taxon>Actinomycetes</taxon>
        <taxon>Streptosporangiales</taxon>
        <taxon>Thermomonosporaceae</taxon>
        <taxon>Actinoallomurus</taxon>
    </lineage>
</organism>
<feature type="transmembrane region" description="Helical" evidence="7">
    <location>
        <begin position="251"/>
        <end position="272"/>
    </location>
</feature>
<keyword evidence="5 7" id="KW-1133">Transmembrane helix</keyword>
<dbReference type="AlphaFoldDB" id="A0A543CLC3"/>
<dbReference type="EMBL" id="VFOZ01000001">
    <property type="protein sequence ID" value="TQL97903.1"/>
    <property type="molecule type" value="Genomic_DNA"/>
</dbReference>
<dbReference type="InterPro" id="IPR035906">
    <property type="entry name" value="MetI-like_sf"/>
</dbReference>
<dbReference type="InterPro" id="IPR000515">
    <property type="entry name" value="MetI-like"/>
</dbReference>
<keyword evidence="4 7" id="KW-0812">Transmembrane</keyword>
<reference evidence="9 10" key="1">
    <citation type="submission" date="2019-06" db="EMBL/GenBank/DDBJ databases">
        <title>Sequencing the genomes of 1000 actinobacteria strains.</title>
        <authorList>
            <person name="Klenk H.-P."/>
        </authorList>
    </citation>
    <scope>NUCLEOTIDE SEQUENCE [LARGE SCALE GENOMIC DNA]</scope>
    <source>
        <strain evidence="9 10">DSM 102200</strain>
    </source>
</reference>
<evidence type="ECO:0000313" key="10">
    <source>
        <dbReference type="Proteomes" id="UP000316096"/>
    </source>
</evidence>
<feature type="transmembrane region" description="Helical" evidence="7">
    <location>
        <begin position="80"/>
        <end position="106"/>
    </location>
</feature>
<name>A0A543CLC3_9ACTN</name>
<keyword evidence="2 7" id="KW-0813">Transport</keyword>
<keyword evidence="3" id="KW-1003">Cell membrane</keyword>
<keyword evidence="6 7" id="KW-0472">Membrane</keyword>
<keyword evidence="10" id="KW-1185">Reference proteome</keyword>
<feature type="transmembrane region" description="Helical" evidence="7">
    <location>
        <begin position="118"/>
        <end position="140"/>
    </location>
</feature>
<evidence type="ECO:0000256" key="4">
    <source>
        <dbReference type="ARBA" id="ARBA00022692"/>
    </source>
</evidence>
<evidence type="ECO:0000256" key="2">
    <source>
        <dbReference type="ARBA" id="ARBA00022448"/>
    </source>
</evidence>
<accession>A0A543CLC3</accession>
<comment type="subcellular location">
    <subcellularLocation>
        <location evidence="1 7">Cell membrane</location>
        <topology evidence="1 7">Multi-pass membrane protein</topology>
    </subcellularLocation>
</comment>
<gene>
    <name evidence="9" type="ORF">FB559_3514</name>
</gene>
<sequence length="286" mass="31063">MAAIGTGMPRRIRRAAGRANWAAGIAVLVWLAFVILPIYLMVKDAIQTTDSYLDGGPLSLPRHFTGHNFVDVFHLGFTRYLINTAIVTVASALLTVLLAFPAAYAIVRSRSRMVSGVFRMFLIGLAIPAQATIIPVFLLITRMHLYDSLTAIVLPTVAFGLPLSVLVLASALRDVPRELYEAMTLDGGGSIRLLWSLALPLSRASLVTVSIYCALNAWNGFLFPLILTQSNEQRVQTLGLYNFQGEFTSNIPGLMAAVLLSALPIFVVYLFARRWLIAGLAGVGGK</sequence>
<dbReference type="PANTHER" id="PTHR43744:SF12">
    <property type="entry name" value="ABC TRANSPORTER PERMEASE PROTEIN MG189-RELATED"/>
    <property type="match status" value="1"/>
</dbReference>
<feature type="domain" description="ABC transmembrane type-1" evidence="8">
    <location>
        <begin position="81"/>
        <end position="272"/>
    </location>
</feature>
<dbReference type="PROSITE" id="PS50928">
    <property type="entry name" value="ABC_TM1"/>
    <property type="match status" value="1"/>
</dbReference>
<protein>
    <submittedName>
        <fullName evidence="9">Xylobiose transport system permease protein</fullName>
    </submittedName>
</protein>
<proteinExistence type="inferred from homology"/>
<evidence type="ECO:0000256" key="3">
    <source>
        <dbReference type="ARBA" id="ARBA00022475"/>
    </source>
</evidence>
<evidence type="ECO:0000313" key="9">
    <source>
        <dbReference type="EMBL" id="TQL97903.1"/>
    </source>
</evidence>
<dbReference type="CDD" id="cd06261">
    <property type="entry name" value="TM_PBP2"/>
    <property type="match status" value="1"/>
</dbReference>
<dbReference type="RefSeq" id="WP_246121689.1">
    <property type="nucleotide sequence ID" value="NZ_VFOZ01000001.1"/>
</dbReference>
<evidence type="ECO:0000256" key="7">
    <source>
        <dbReference type="RuleBase" id="RU363032"/>
    </source>
</evidence>
<feature type="transmembrane region" description="Helical" evidence="7">
    <location>
        <begin position="152"/>
        <end position="172"/>
    </location>
</feature>